<dbReference type="GO" id="GO:0051537">
    <property type="term" value="F:2 iron, 2 sulfur cluster binding"/>
    <property type="evidence" value="ECO:0007669"/>
    <property type="project" value="UniProtKB-KW"/>
</dbReference>
<dbReference type="GO" id="GO:0032259">
    <property type="term" value="P:methylation"/>
    <property type="evidence" value="ECO:0007669"/>
    <property type="project" value="UniProtKB-KW"/>
</dbReference>
<dbReference type="Proteomes" id="UP000585507">
    <property type="component" value="Unassembled WGS sequence"/>
</dbReference>
<evidence type="ECO:0000256" key="3">
    <source>
        <dbReference type="ARBA" id="ARBA00022723"/>
    </source>
</evidence>
<name>A0A7W8UJ46_9HYPH</name>
<dbReference type="PANTHER" id="PTHR47354">
    <property type="entry name" value="NADH OXIDOREDUCTASE HCR"/>
    <property type="match status" value="1"/>
</dbReference>
<dbReference type="InterPro" id="IPR001433">
    <property type="entry name" value="OxRdtase_FAD/NAD-bd"/>
</dbReference>
<feature type="domain" description="FAD-binding FR-type" evidence="8">
    <location>
        <begin position="3"/>
        <end position="102"/>
    </location>
</feature>
<protein>
    <submittedName>
        <fullName evidence="9">Vanillate O-demethylase ferredoxin subunit</fullName>
        <ecNumber evidence="9">1.14.13.82</ecNumber>
    </submittedName>
</protein>
<dbReference type="InterPro" id="IPR001041">
    <property type="entry name" value="2Fe-2S_ferredoxin-type"/>
</dbReference>
<evidence type="ECO:0000256" key="1">
    <source>
        <dbReference type="ARBA" id="ARBA00022630"/>
    </source>
</evidence>
<dbReference type="Gene3D" id="3.10.20.30">
    <property type="match status" value="1"/>
</dbReference>
<dbReference type="PROSITE" id="PS51384">
    <property type="entry name" value="FAD_FR"/>
    <property type="match status" value="1"/>
</dbReference>
<dbReference type="RefSeq" id="WP_018326302.1">
    <property type="nucleotide sequence ID" value="NZ_JACHBK010000017.1"/>
</dbReference>
<dbReference type="Gene3D" id="2.40.30.10">
    <property type="entry name" value="Translation factors"/>
    <property type="match status" value="1"/>
</dbReference>
<dbReference type="PROSITE" id="PS00197">
    <property type="entry name" value="2FE2S_FER_1"/>
    <property type="match status" value="1"/>
</dbReference>
<dbReference type="SUPFAM" id="SSF52343">
    <property type="entry name" value="Ferredoxin reductase-like, C-terminal NADP-linked domain"/>
    <property type="match status" value="1"/>
</dbReference>
<keyword evidence="1" id="KW-0285">Flavoprotein</keyword>
<dbReference type="Pfam" id="PF00111">
    <property type="entry name" value="Fer2"/>
    <property type="match status" value="1"/>
</dbReference>
<reference evidence="9 10" key="1">
    <citation type="submission" date="2020-08" db="EMBL/GenBank/DDBJ databases">
        <title>Genomic Encyclopedia of Type Strains, Phase IV (KMG-V): Genome sequencing to study the core and pangenomes of soil and plant-associated prokaryotes.</title>
        <authorList>
            <person name="Whitman W."/>
        </authorList>
    </citation>
    <scope>NUCLEOTIDE SEQUENCE [LARGE SCALE GENOMIC DNA]</scope>
    <source>
        <strain evidence="9 10">SEMIA 4084</strain>
    </source>
</reference>
<dbReference type="InterPro" id="IPR012675">
    <property type="entry name" value="Beta-grasp_dom_sf"/>
</dbReference>
<dbReference type="Gene3D" id="3.40.50.80">
    <property type="entry name" value="Nucleotide-binding domain of ferredoxin-NADP reductase (FNR) module"/>
    <property type="match status" value="1"/>
</dbReference>
<keyword evidence="4 9" id="KW-0560">Oxidoreductase</keyword>
<dbReference type="InterPro" id="IPR006058">
    <property type="entry name" value="2Fe2S_fd_BS"/>
</dbReference>
<dbReference type="SUPFAM" id="SSF54292">
    <property type="entry name" value="2Fe-2S ferredoxin-like"/>
    <property type="match status" value="1"/>
</dbReference>
<dbReference type="GO" id="GO:0046872">
    <property type="term" value="F:metal ion binding"/>
    <property type="evidence" value="ECO:0007669"/>
    <property type="project" value="UniProtKB-KW"/>
</dbReference>
<evidence type="ECO:0000256" key="5">
    <source>
        <dbReference type="ARBA" id="ARBA00023004"/>
    </source>
</evidence>
<evidence type="ECO:0000259" key="8">
    <source>
        <dbReference type="PROSITE" id="PS51384"/>
    </source>
</evidence>
<keyword evidence="2" id="KW-0001">2Fe-2S</keyword>
<dbReference type="Pfam" id="PF00175">
    <property type="entry name" value="NAD_binding_1"/>
    <property type="match status" value="1"/>
</dbReference>
<dbReference type="InterPro" id="IPR017938">
    <property type="entry name" value="Riboflavin_synthase-like_b-brl"/>
</dbReference>
<dbReference type="EC" id="1.14.13.82" evidence="9"/>
<dbReference type="CDD" id="cd00207">
    <property type="entry name" value="fer2"/>
    <property type="match status" value="1"/>
</dbReference>
<evidence type="ECO:0000256" key="4">
    <source>
        <dbReference type="ARBA" id="ARBA00023002"/>
    </source>
</evidence>
<dbReference type="AlphaFoldDB" id="A0A7W8UJ46"/>
<keyword evidence="6" id="KW-0411">Iron-sulfur</keyword>
<dbReference type="InterPro" id="IPR039261">
    <property type="entry name" value="FNR_nucleotide-bd"/>
</dbReference>
<dbReference type="GO" id="GO:0018489">
    <property type="term" value="F:vanillate monooxygenase activity"/>
    <property type="evidence" value="ECO:0007669"/>
    <property type="project" value="UniProtKB-EC"/>
</dbReference>
<evidence type="ECO:0000313" key="10">
    <source>
        <dbReference type="Proteomes" id="UP000585507"/>
    </source>
</evidence>
<dbReference type="PROSITE" id="PS51085">
    <property type="entry name" value="2FE2S_FER_2"/>
    <property type="match status" value="1"/>
</dbReference>
<comment type="caution">
    <text evidence="9">The sequence shown here is derived from an EMBL/GenBank/DDBJ whole genome shotgun (WGS) entry which is preliminary data.</text>
</comment>
<accession>A0A7W8UJ46</accession>
<keyword evidence="9" id="KW-0808">Transferase</keyword>
<evidence type="ECO:0000313" key="9">
    <source>
        <dbReference type="EMBL" id="MBB5539160.1"/>
    </source>
</evidence>
<dbReference type="PRINTS" id="PR00409">
    <property type="entry name" value="PHDIOXRDTASE"/>
</dbReference>
<evidence type="ECO:0000256" key="2">
    <source>
        <dbReference type="ARBA" id="ARBA00022714"/>
    </source>
</evidence>
<dbReference type="CDD" id="cd06185">
    <property type="entry name" value="PDR_like"/>
    <property type="match status" value="1"/>
</dbReference>
<dbReference type="GO" id="GO:0008168">
    <property type="term" value="F:methyltransferase activity"/>
    <property type="evidence" value="ECO:0007669"/>
    <property type="project" value="UniProtKB-KW"/>
</dbReference>
<evidence type="ECO:0000256" key="6">
    <source>
        <dbReference type="ARBA" id="ARBA00023014"/>
    </source>
</evidence>
<keyword evidence="9" id="KW-0489">Methyltransferase</keyword>
<dbReference type="InterPro" id="IPR036010">
    <property type="entry name" value="2Fe-2S_ferredoxin-like_sf"/>
</dbReference>
<proteinExistence type="predicted"/>
<feature type="domain" description="2Fe-2S ferredoxin-type" evidence="7">
    <location>
        <begin position="236"/>
        <end position="322"/>
    </location>
</feature>
<dbReference type="SUPFAM" id="SSF63380">
    <property type="entry name" value="Riboflavin synthase domain-like"/>
    <property type="match status" value="1"/>
</dbReference>
<dbReference type="InterPro" id="IPR017927">
    <property type="entry name" value="FAD-bd_FR_type"/>
</dbReference>
<organism evidence="9 10">
    <name type="scientific">Rhizobium giardinii</name>
    <dbReference type="NCBI Taxonomy" id="56731"/>
    <lineage>
        <taxon>Bacteria</taxon>
        <taxon>Pseudomonadati</taxon>
        <taxon>Pseudomonadota</taxon>
        <taxon>Alphaproteobacteria</taxon>
        <taxon>Hyphomicrobiales</taxon>
        <taxon>Rhizobiaceae</taxon>
        <taxon>Rhizobium/Agrobacterium group</taxon>
        <taxon>Rhizobium</taxon>
    </lineage>
</organism>
<keyword evidence="3" id="KW-0479">Metal-binding</keyword>
<keyword evidence="5" id="KW-0408">Iron</keyword>
<dbReference type="PANTHER" id="PTHR47354:SF1">
    <property type="entry name" value="CARNITINE MONOOXYGENASE REDUCTASE SUBUNIT"/>
    <property type="match status" value="1"/>
</dbReference>
<keyword evidence="10" id="KW-1185">Reference proteome</keyword>
<dbReference type="EMBL" id="JACHBK010000017">
    <property type="protein sequence ID" value="MBB5539160.1"/>
    <property type="molecule type" value="Genomic_DNA"/>
</dbReference>
<gene>
    <name evidence="9" type="ORF">GGD55_005904</name>
</gene>
<evidence type="ECO:0000259" key="7">
    <source>
        <dbReference type="PROSITE" id="PS51085"/>
    </source>
</evidence>
<dbReference type="InterPro" id="IPR050415">
    <property type="entry name" value="MRET"/>
</dbReference>
<sequence length="322" mass="35486">MNEHWIEVVVVGIRQETERVKTFTLTSKEWTLPTWSAGAHIQVRLPSGTVRQYSLMRSRTPNSYDIAVLHEASGRGGSKEMHALTEGARLFISKPANHFSLVEDGASHVLIAGGIGITPIISMARELHQQGRDWRLIYCSRTREQAALVEEVEQLGDGNTTFIFDNGDPSQGLDIQLLFNSLETDAHVYVCGPRGLIDAVSATGKARGWAQANLHWEVFAPSSQNDDRVGATNNLFQVELRRSGLFLEVPPSDSVLDVVRRAGIQVESACQKGYCGTCLTAVLEGVPDHRDDDLLSDDERASNRIMTICCSRSCTPKLVLDL</sequence>